<protein>
    <recommendedName>
        <fullName evidence="2">F-box domain-containing protein</fullName>
    </recommendedName>
</protein>
<dbReference type="InterPro" id="IPR036047">
    <property type="entry name" value="F-box-like_dom_sf"/>
</dbReference>
<dbReference type="OrthoDB" id="512036at2759"/>
<dbReference type="SMART" id="SM00256">
    <property type="entry name" value="FBOX"/>
    <property type="match status" value="1"/>
</dbReference>
<evidence type="ECO:0000259" key="2">
    <source>
        <dbReference type="PROSITE" id="PS50181"/>
    </source>
</evidence>
<dbReference type="InterPro" id="IPR001810">
    <property type="entry name" value="F-box_dom"/>
</dbReference>
<gene>
    <name evidence="3" type="ORF">SI8410_06008997</name>
</gene>
<keyword evidence="4" id="KW-1185">Reference proteome</keyword>
<feature type="domain" description="F-box" evidence="2">
    <location>
        <begin position="86"/>
        <end position="132"/>
    </location>
</feature>
<evidence type="ECO:0000313" key="3">
    <source>
        <dbReference type="EMBL" id="CAA7398332.1"/>
    </source>
</evidence>
<accession>A0A7I8KLJ1</accession>
<dbReference type="Pfam" id="PF00646">
    <property type="entry name" value="F-box"/>
    <property type="match status" value="1"/>
</dbReference>
<reference evidence="3" key="1">
    <citation type="submission" date="2020-02" db="EMBL/GenBank/DDBJ databases">
        <authorList>
            <person name="Scholz U."/>
            <person name="Mascher M."/>
            <person name="Fiebig A."/>
        </authorList>
    </citation>
    <scope>NUCLEOTIDE SEQUENCE</scope>
</reference>
<dbReference type="PROSITE" id="PS50181">
    <property type="entry name" value="FBOX"/>
    <property type="match status" value="1"/>
</dbReference>
<organism evidence="3 4">
    <name type="scientific">Spirodela intermedia</name>
    <name type="common">Intermediate duckweed</name>
    <dbReference type="NCBI Taxonomy" id="51605"/>
    <lineage>
        <taxon>Eukaryota</taxon>
        <taxon>Viridiplantae</taxon>
        <taxon>Streptophyta</taxon>
        <taxon>Embryophyta</taxon>
        <taxon>Tracheophyta</taxon>
        <taxon>Spermatophyta</taxon>
        <taxon>Magnoliopsida</taxon>
        <taxon>Liliopsida</taxon>
        <taxon>Araceae</taxon>
        <taxon>Lemnoideae</taxon>
        <taxon>Spirodela</taxon>
    </lineage>
</organism>
<keyword evidence="1" id="KW-0732">Signal</keyword>
<dbReference type="PANTHER" id="PTHR31482">
    <property type="entry name" value="ESTS AU081301(E20138)"/>
    <property type="match status" value="1"/>
</dbReference>
<dbReference type="EMBL" id="LR746269">
    <property type="protein sequence ID" value="CAA7398332.1"/>
    <property type="molecule type" value="Genomic_DNA"/>
</dbReference>
<dbReference type="Gene3D" id="1.20.1280.50">
    <property type="match status" value="1"/>
</dbReference>
<feature type="signal peptide" evidence="1">
    <location>
        <begin position="1"/>
        <end position="17"/>
    </location>
</feature>
<dbReference type="Proteomes" id="UP000663760">
    <property type="component" value="Chromosome 6"/>
</dbReference>
<name>A0A7I8KLJ1_SPIIN</name>
<proteinExistence type="predicted"/>
<dbReference type="AlphaFoldDB" id="A0A7I8KLJ1"/>
<dbReference type="SUPFAM" id="SSF81383">
    <property type="entry name" value="F-box domain"/>
    <property type="match status" value="1"/>
</dbReference>
<feature type="chain" id="PRO_5029839972" description="F-box domain-containing protein" evidence="1">
    <location>
        <begin position="18"/>
        <end position="398"/>
    </location>
</feature>
<evidence type="ECO:0000256" key="1">
    <source>
        <dbReference type="SAM" id="SignalP"/>
    </source>
</evidence>
<evidence type="ECO:0000313" key="4">
    <source>
        <dbReference type="Proteomes" id="UP000663760"/>
    </source>
</evidence>
<dbReference type="PANTHER" id="PTHR31482:SF18">
    <property type="entry name" value="ESTS AU081301(E20138)"/>
    <property type="match status" value="1"/>
</dbReference>
<sequence length="398" mass="45698">MIFFLASALSFVVILSGLLPLQPLPPWTKEMRVLSLLLCQEFLRFSIDWLKRSNQVAFTIFRAPFTASQKRNVSSAMEAVEETSAEMPLLDLPEPMLEAILCKLPPASLCTMAAVSRSLRQICRSDHLWEGHMKEKWGPLIDHAARRAWQSYSFSRRDPLAGGSGSRRRRWAGSLSFLRFLPCFRSQSHCRNPKPTRSLPTASVMSWYAALQSGRFWLPAQVYNRESGHAGFMLSCYDADLGYDHRTDTFCARYTPHGQRMVVIEEGVQWDRIRAPPVDASPQDLYVSECLSELRPGDHVEIQWRRSKEFPYGWWYGEVGHLESCIGDGHHCRCHSSGTLVVEFKQYSIDSRWRKTAINRKSHSEEGNETSGFYGGLRKLQEEEVATWRRMWPSEALQ</sequence>